<dbReference type="Proteomes" id="UP000054549">
    <property type="component" value="Unassembled WGS sequence"/>
</dbReference>
<name>A0A0C2WKG8_AMAMK</name>
<accession>A0A0C2WKG8</accession>
<proteinExistence type="predicted"/>
<reference evidence="1 2" key="1">
    <citation type="submission" date="2014-04" db="EMBL/GenBank/DDBJ databases">
        <title>Evolutionary Origins and Diversification of the Mycorrhizal Mutualists.</title>
        <authorList>
            <consortium name="DOE Joint Genome Institute"/>
            <consortium name="Mycorrhizal Genomics Consortium"/>
            <person name="Kohler A."/>
            <person name="Kuo A."/>
            <person name="Nagy L.G."/>
            <person name="Floudas D."/>
            <person name="Copeland A."/>
            <person name="Barry K.W."/>
            <person name="Cichocki N."/>
            <person name="Veneault-Fourrey C."/>
            <person name="LaButti K."/>
            <person name="Lindquist E.A."/>
            <person name="Lipzen A."/>
            <person name="Lundell T."/>
            <person name="Morin E."/>
            <person name="Murat C."/>
            <person name="Riley R."/>
            <person name="Ohm R."/>
            <person name="Sun H."/>
            <person name="Tunlid A."/>
            <person name="Henrissat B."/>
            <person name="Grigoriev I.V."/>
            <person name="Hibbett D.S."/>
            <person name="Martin F."/>
        </authorList>
    </citation>
    <scope>NUCLEOTIDE SEQUENCE [LARGE SCALE GENOMIC DNA]</scope>
    <source>
        <strain evidence="1 2">Koide BX008</strain>
    </source>
</reference>
<protein>
    <submittedName>
        <fullName evidence="1">Uncharacterized protein</fullName>
    </submittedName>
</protein>
<evidence type="ECO:0000313" key="1">
    <source>
        <dbReference type="EMBL" id="KIL62012.1"/>
    </source>
</evidence>
<evidence type="ECO:0000313" key="2">
    <source>
        <dbReference type="Proteomes" id="UP000054549"/>
    </source>
</evidence>
<organism evidence="1 2">
    <name type="scientific">Amanita muscaria (strain Koide BX008)</name>
    <dbReference type="NCBI Taxonomy" id="946122"/>
    <lineage>
        <taxon>Eukaryota</taxon>
        <taxon>Fungi</taxon>
        <taxon>Dikarya</taxon>
        <taxon>Basidiomycota</taxon>
        <taxon>Agaricomycotina</taxon>
        <taxon>Agaricomycetes</taxon>
        <taxon>Agaricomycetidae</taxon>
        <taxon>Agaricales</taxon>
        <taxon>Pluteineae</taxon>
        <taxon>Amanitaceae</taxon>
        <taxon>Amanita</taxon>
    </lineage>
</organism>
<dbReference type="EMBL" id="KN818276">
    <property type="protein sequence ID" value="KIL62012.1"/>
    <property type="molecule type" value="Genomic_DNA"/>
</dbReference>
<sequence length="65" mass="7431">MVFNIHISQELKLTWSLVAAYGLFRKTSYTLNLLNRTYSQLVRVHPANSVESVLLVVCRPKNLPS</sequence>
<dbReference type="AlphaFoldDB" id="A0A0C2WKG8"/>
<gene>
    <name evidence="1" type="ORF">M378DRAFT_807061</name>
</gene>
<dbReference type="InParanoid" id="A0A0C2WKG8"/>
<dbReference type="HOGENOM" id="CLU_2849229_0_0_1"/>
<keyword evidence="2" id="KW-1185">Reference proteome</keyword>